<dbReference type="KEGG" id="amic:Ami3637_03790"/>
<organism evidence="6 7">
    <name type="scientific">Aminipila terrae</name>
    <dbReference type="NCBI Taxonomy" id="2697030"/>
    <lineage>
        <taxon>Bacteria</taxon>
        <taxon>Bacillati</taxon>
        <taxon>Bacillota</taxon>
        <taxon>Clostridia</taxon>
        <taxon>Peptostreptococcales</taxon>
        <taxon>Anaerovoracaceae</taxon>
        <taxon>Aminipila</taxon>
    </lineage>
</organism>
<evidence type="ECO:0000313" key="7">
    <source>
        <dbReference type="Proteomes" id="UP000463883"/>
    </source>
</evidence>
<dbReference type="GO" id="GO:0000160">
    <property type="term" value="P:phosphorelay signal transduction system"/>
    <property type="evidence" value="ECO:0007669"/>
    <property type="project" value="InterPro"/>
</dbReference>
<dbReference type="Gene3D" id="3.40.50.2300">
    <property type="match status" value="1"/>
</dbReference>
<dbReference type="PANTHER" id="PTHR35807:SF2">
    <property type="entry name" value="TRANSCRIPTIONAL ACTIVATOR DOMAIN"/>
    <property type="match status" value="1"/>
</dbReference>
<evidence type="ECO:0000256" key="4">
    <source>
        <dbReference type="PROSITE-ProRule" id="PRU00169"/>
    </source>
</evidence>
<name>A0A6P1MA98_9FIRM</name>
<dbReference type="Proteomes" id="UP000463883">
    <property type="component" value="Chromosome"/>
</dbReference>
<dbReference type="PANTHER" id="PTHR35807">
    <property type="entry name" value="TRANSCRIPTIONAL REGULATOR REDD-RELATED"/>
    <property type="match status" value="1"/>
</dbReference>
<dbReference type="EMBL" id="CP047591">
    <property type="protein sequence ID" value="QHI71619.1"/>
    <property type="molecule type" value="Genomic_DNA"/>
</dbReference>
<gene>
    <name evidence="6" type="ORF">Ami3637_03790</name>
</gene>
<dbReference type="InterPro" id="IPR016032">
    <property type="entry name" value="Sig_transdc_resp-reg_C-effctor"/>
</dbReference>
<evidence type="ECO:0000259" key="5">
    <source>
        <dbReference type="PROSITE" id="PS50110"/>
    </source>
</evidence>
<feature type="modified residue" description="4-aspartylphosphate" evidence="4">
    <location>
        <position position="55"/>
    </location>
</feature>
<sequence length="389" mass="45514">MTYRAIAIDDELASLNRFSRLIENEKRIELLDSFTVSGDALGFIENNSVDLIFLDIEMPDMNGIELAEKILSINPEVEIIFITAHESFALQAFHVYASGYLLKPVTCEDISNIINISIKRKNKKQLNEDVDNMLYVNSFGSVGCYVQRETQEGIKWRTSKCEELIIYLVEQNKAVSREKLIEDLWPDMSYDHAAKNLHVTCYNIRSELKLYNLEDVIVKRYGVYEINKNKVISDYWEFIDALNQTKGNKMDFENIDLLIKKYQLGYLNNKYYEWCNFVKEWMDIEVEKILYSILESCNNDNNFEKAIDILLKIISINDCDDNAYEQLIQMCMVTGNKRLAVRMLKNYKQMLGKEFCTKPPKWIFELLKNCDEGYGDFAVRSSKKRRVSK</sequence>
<keyword evidence="4" id="KW-0597">Phosphoprotein</keyword>
<dbReference type="InterPro" id="IPR036388">
    <property type="entry name" value="WH-like_DNA-bd_sf"/>
</dbReference>
<dbReference type="Gene3D" id="1.10.10.10">
    <property type="entry name" value="Winged helix-like DNA-binding domain superfamily/Winged helix DNA-binding domain"/>
    <property type="match status" value="1"/>
</dbReference>
<dbReference type="AlphaFoldDB" id="A0A6P1MA98"/>
<evidence type="ECO:0000256" key="3">
    <source>
        <dbReference type="ARBA" id="ARBA00024867"/>
    </source>
</evidence>
<feature type="domain" description="Response regulatory" evidence="5">
    <location>
        <begin position="4"/>
        <end position="118"/>
    </location>
</feature>
<comment type="function">
    <text evidence="3">May play the central regulatory role in sporulation. It may be an element of the effector pathway responsible for the activation of sporulation genes in response to nutritional stress. Spo0A may act in concert with spo0H (a sigma factor) to control the expression of some genes that are critical to the sporulation process.</text>
</comment>
<accession>A0A6P1MA98</accession>
<dbReference type="RefSeq" id="WP_162361393.1">
    <property type="nucleotide sequence ID" value="NZ_CP047591.1"/>
</dbReference>
<proteinExistence type="predicted"/>
<evidence type="ECO:0000313" key="6">
    <source>
        <dbReference type="EMBL" id="QHI71619.1"/>
    </source>
</evidence>
<keyword evidence="7" id="KW-1185">Reference proteome</keyword>
<dbReference type="InterPro" id="IPR001789">
    <property type="entry name" value="Sig_transdc_resp-reg_receiver"/>
</dbReference>
<dbReference type="GO" id="GO:0006355">
    <property type="term" value="P:regulation of DNA-templated transcription"/>
    <property type="evidence" value="ECO:0007669"/>
    <property type="project" value="InterPro"/>
</dbReference>
<dbReference type="SUPFAM" id="SSF46894">
    <property type="entry name" value="C-terminal effector domain of the bipartite response regulators"/>
    <property type="match status" value="1"/>
</dbReference>
<dbReference type="SUPFAM" id="SSF52172">
    <property type="entry name" value="CheY-like"/>
    <property type="match status" value="1"/>
</dbReference>
<keyword evidence="2" id="KW-0238">DNA-binding</keyword>
<dbReference type="GO" id="GO:0003677">
    <property type="term" value="F:DNA binding"/>
    <property type="evidence" value="ECO:0007669"/>
    <property type="project" value="UniProtKB-KW"/>
</dbReference>
<dbReference type="InterPro" id="IPR051677">
    <property type="entry name" value="AfsR-DnrI-RedD_regulator"/>
</dbReference>
<dbReference type="Pfam" id="PF00072">
    <property type="entry name" value="Response_reg"/>
    <property type="match status" value="1"/>
</dbReference>
<protein>
    <recommendedName>
        <fullName evidence="1">Stage 0 sporulation protein A homolog</fullName>
    </recommendedName>
</protein>
<evidence type="ECO:0000256" key="1">
    <source>
        <dbReference type="ARBA" id="ARBA00018672"/>
    </source>
</evidence>
<dbReference type="InterPro" id="IPR011006">
    <property type="entry name" value="CheY-like_superfamily"/>
</dbReference>
<dbReference type="PROSITE" id="PS50110">
    <property type="entry name" value="RESPONSE_REGULATORY"/>
    <property type="match status" value="1"/>
</dbReference>
<evidence type="ECO:0000256" key="2">
    <source>
        <dbReference type="ARBA" id="ARBA00023125"/>
    </source>
</evidence>
<reference evidence="6 7" key="1">
    <citation type="submission" date="2020-01" db="EMBL/GenBank/DDBJ databases">
        <title>Genomic analysis of Aminipila sp. CBA3637.</title>
        <authorList>
            <person name="Kim Y.B."/>
            <person name="Roh S.W."/>
        </authorList>
    </citation>
    <scope>NUCLEOTIDE SEQUENCE [LARGE SCALE GENOMIC DNA]</scope>
    <source>
        <strain evidence="6 7">CBA3637</strain>
    </source>
</reference>
<dbReference type="SMART" id="SM00448">
    <property type="entry name" value="REC"/>
    <property type="match status" value="1"/>
</dbReference>